<proteinExistence type="predicted"/>
<evidence type="ECO:0000313" key="1">
    <source>
        <dbReference type="EMBL" id="CAK9117383.1"/>
    </source>
</evidence>
<comment type="caution">
    <text evidence="1">The sequence shown here is derived from an EMBL/GenBank/DDBJ whole genome shotgun (WGS) entry which is preliminary data.</text>
</comment>
<sequence length="162" mass="18805">MSVVILAPDIGCYTSRSRCPDVTKLESKKLESSKLQTLSLYLYIYILIYPPSNIHGMEAEKDENDLFLEENCLPRNHVPSSYQETSRNCPPTCSMMFHAIMFVGWRVNYPRARHKTHHLPRSAEWKIFILTPTKDVRQHHLSNAPNVEKTRRPHFPVALSEL</sequence>
<accession>A0ABP0SYA1</accession>
<name>A0ABP0SYA1_9DINO</name>
<gene>
    <name evidence="1" type="ORF">CCMP2556_LOCUS54720</name>
</gene>
<evidence type="ECO:0000313" key="2">
    <source>
        <dbReference type="Proteomes" id="UP001642484"/>
    </source>
</evidence>
<reference evidence="1 2" key="1">
    <citation type="submission" date="2024-02" db="EMBL/GenBank/DDBJ databases">
        <authorList>
            <person name="Chen Y."/>
            <person name="Shah S."/>
            <person name="Dougan E. K."/>
            <person name="Thang M."/>
            <person name="Chan C."/>
        </authorList>
    </citation>
    <scope>NUCLEOTIDE SEQUENCE [LARGE SCALE GENOMIC DNA]</scope>
</reference>
<keyword evidence="2" id="KW-1185">Reference proteome</keyword>
<protein>
    <submittedName>
        <fullName evidence="1">Uncharacterized protein</fullName>
    </submittedName>
</protein>
<dbReference type="EMBL" id="CAXAMN010028683">
    <property type="protein sequence ID" value="CAK9117383.1"/>
    <property type="molecule type" value="Genomic_DNA"/>
</dbReference>
<organism evidence="1 2">
    <name type="scientific">Durusdinium trenchii</name>
    <dbReference type="NCBI Taxonomy" id="1381693"/>
    <lineage>
        <taxon>Eukaryota</taxon>
        <taxon>Sar</taxon>
        <taxon>Alveolata</taxon>
        <taxon>Dinophyceae</taxon>
        <taxon>Suessiales</taxon>
        <taxon>Symbiodiniaceae</taxon>
        <taxon>Durusdinium</taxon>
    </lineage>
</organism>
<dbReference type="Proteomes" id="UP001642484">
    <property type="component" value="Unassembled WGS sequence"/>
</dbReference>